<accession>A0A1B1S9J7</accession>
<protein>
    <submittedName>
        <fullName evidence="1">Uncharacterized protein</fullName>
    </submittedName>
</protein>
<reference evidence="2" key="1">
    <citation type="submission" date="2016-04" db="EMBL/GenBank/DDBJ databases">
        <title>Complete Genome Sequences of Twelve Strains of a Stable Defined Moderately Diverse Mouse Microbiota 2 (sDMDMm2).</title>
        <authorList>
            <person name="Uchimura Y."/>
            <person name="Wyss M."/>
            <person name="Brugiroux S."/>
            <person name="Limenitakis J.P."/>
            <person name="Stecher B."/>
            <person name="McCoy K.D."/>
            <person name="Macpherson A.J."/>
        </authorList>
    </citation>
    <scope>NUCLEOTIDE SEQUENCE [LARGE SCALE GENOMIC DNA]</scope>
    <source>
        <strain evidence="2">YL27</strain>
    </source>
</reference>
<dbReference type="STRING" id="1796646.A4V02_06930"/>
<evidence type="ECO:0000313" key="1">
    <source>
        <dbReference type="EMBL" id="ANU63483.1"/>
    </source>
</evidence>
<dbReference type="Proteomes" id="UP000186351">
    <property type="component" value="Chromosome"/>
</dbReference>
<name>A0A1B1S9J7_9BACT</name>
<proteinExistence type="predicted"/>
<evidence type="ECO:0000313" key="2">
    <source>
        <dbReference type="Proteomes" id="UP000186351"/>
    </source>
</evidence>
<dbReference type="KEGG" id="pary:A4V02_06930"/>
<organism evidence="1 2">
    <name type="scientific">Muribaculum intestinale</name>
    <dbReference type="NCBI Taxonomy" id="1796646"/>
    <lineage>
        <taxon>Bacteria</taxon>
        <taxon>Pseudomonadati</taxon>
        <taxon>Bacteroidota</taxon>
        <taxon>Bacteroidia</taxon>
        <taxon>Bacteroidales</taxon>
        <taxon>Muribaculaceae</taxon>
        <taxon>Muribaculum</taxon>
    </lineage>
</organism>
<sequence>MWNLESLIMLMKQLSLMLLILLSVGFTNCENATSTEKEQPKDEQTMFFPFKLYPTDNMWTFIKLDTRNGKMWQVQFSVKGDDYRFEIPLNTTALATDSTNGRYELYPTQNMFNFVLLDKVEGATWQVQWSTEPENQAIIPIKQSTF</sequence>
<keyword evidence="2" id="KW-1185">Reference proteome</keyword>
<dbReference type="AlphaFoldDB" id="A0A1B1S9J7"/>
<dbReference type="EMBL" id="CP015402">
    <property type="protein sequence ID" value="ANU63483.1"/>
    <property type="molecule type" value="Genomic_DNA"/>
</dbReference>
<gene>
    <name evidence="1" type="ORF">A4V02_06930</name>
</gene>